<name>Q0REQ1_FRAAA</name>
<feature type="region of interest" description="Disordered" evidence="1">
    <location>
        <begin position="81"/>
        <end position="164"/>
    </location>
</feature>
<dbReference type="Proteomes" id="UP000000657">
    <property type="component" value="Chromosome"/>
</dbReference>
<accession>Q0REQ1</accession>
<evidence type="ECO:0000256" key="1">
    <source>
        <dbReference type="SAM" id="MobiDB-lite"/>
    </source>
</evidence>
<evidence type="ECO:0000313" key="3">
    <source>
        <dbReference type="Proteomes" id="UP000000657"/>
    </source>
</evidence>
<reference evidence="2 3" key="1">
    <citation type="journal article" date="2007" name="Genome Res.">
        <title>Genome characteristics of facultatively symbiotic Frankia sp. strains reflect host range and host plant biogeography.</title>
        <authorList>
            <person name="Normand P."/>
            <person name="Lapierre P."/>
            <person name="Tisa L.S."/>
            <person name="Gogarten J.P."/>
            <person name="Alloisio N."/>
            <person name="Bagnarol E."/>
            <person name="Bassi C.A."/>
            <person name="Berry A.M."/>
            <person name="Bickhart D.M."/>
            <person name="Choisne N."/>
            <person name="Couloux A."/>
            <person name="Cournoyer B."/>
            <person name="Cruveiller S."/>
            <person name="Daubin V."/>
            <person name="Demange N."/>
            <person name="Francino M.P."/>
            <person name="Goltsman E."/>
            <person name="Huang Y."/>
            <person name="Kopp O.R."/>
            <person name="Labarre L."/>
            <person name="Lapidus A."/>
            <person name="Lavire C."/>
            <person name="Marechal J."/>
            <person name="Martinez M."/>
            <person name="Mastronunzio J.E."/>
            <person name="Mullin B.C."/>
            <person name="Niemann J."/>
            <person name="Pujic P."/>
            <person name="Rawnsley T."/>
            <person name="Rouy Z."/>
            <person name="Schenowitz C."/>
            <person name="Sellstedt A."/>
            <person name="Tavares F."/>
            <person name="Tomkins J.P."/>
            <person name="Vallenet D."/>
            <person name="Valverde C."/>
            <person name="Wall L.G."/>
            <person name="Wang Y."/>
            <person name="Medigue C."/>
            <person name="Benson D.R."/>
        </authorList>
    </citation>
    <scope>NUCLEOTIDE SEQUENCE [LARGE SCALE GENOMIC DNA]</scope>
    <source>
        <strain evidence="3">DSM 45986 / CECT 9034 / ACN14a</strain>
    </source>
</reference>
<feature type="compositionally biased region" description="Pro residues" evidence="1">
    <location>
        <begin position="98"/>
        <end position="107"/>
    </location>
</feature>
<dbReference type="KEGG" id="fal:FRAAL5423"/>
<dbReference type="AlphaFoldDB" id="Q0REQ1"/>
<dbReference type="EMBL" id="CT573213">
    <property type="protein sequence ID" value="CAJ64056.1"/>
    <property type="molecule type" value="Genomic_DNA"/>
</dbReference>
<proteinExistence type="predicted"/>
<gene>
    <name evidence="2" type="ordered locus">FRAAL5423</name>
</gene>
<evidence type="ECO:0000313" key="2">
    <source>
        <dbReference type="EMBL" id="CAJ64056.1"/>
    </source>
</evidence>
<protein>
    <submittedName>
        <fullName evidence="2">Uncharacterized protein</fullName>
    </submittedName>
</protein>
<feature type="compositionally biased region" description="Basic and acidic residues" evidence="1">
    <location>
        <begin position="142"/>
        <end position="153"/>
    </location>
</feature>
<keyword evidence="3" id="KW-1185">Reference proteome</keyword>
<organism evidence="2 3">
    <name type="scientific">Frankia alni (strain DSM 45986 / CECT 9034 / ACN14a)</name>
    <dbReference type="NCBI Taxonomy" id="326424"/>
    <lineage>
        <taxon>Bacteria</taxon>
        <taxon>Bacillati</taxon>
        <taxon>Actinomycetota</taxon>
        <taxon>Actinomycetes</taxon>
        <taxon>Frankiales</taxon>
        <taxon>Frankiaceae</taxon>
        <taxon>Frankia</taxon>
    </lineage>
</organism>
<dbReference type="HOGENOM" id="CLU_1710596_0_0_11"/>
<sequence length="164" mass="17792">MSPAGATVIAASARPVIVPAVGDLDAVWQLLAAHPATEDPHAGALDYLTALTRAQQALAGELDRAVLAAVTAGADWAQIGRATGRTRQGARQRWNRFLPPPAPPPTPASDAWLPVLSDDPWDRRPPPRYSPPELLHPRLHTRLADHQVRHDQPPDDPWPAHHTH</sequence>